<keyword evidence="1" id="KW-0812">Transmembrane</keyword>
<comment type="caution">
    <text evidence="2">The sequence shown here is derived from an EMBL/GenBank/DDBJ whole genome shotgun (WGS) entry which is preliminary data.</text>
</comment>
<evidence type="ECO:0000313" key="2">
    <source>
        <dbReference type="EMBL" id="MTR80969.1"/>
    </source>
</evidence>
<feature type="transmembrane region" description="Helical" evidence="1">
    <location>
        <begin position="454"/>
        <end position="479"/>
    </location>
</feature>
<dbReference type="EMBL" id="WNAL01000007">
    <property type="protein sequence ID" value="MTR80969.1"/>
    <property type="molecule type" value="Genomic_DNA"/>
</dbReference>
<accession>A0A844KKA8</accession>
<proteinExistence type="predicted"/>
<dbReference type="Proteomes" id="UP000446657">
    <property type="component" value="Unassembled WGS sequence"/>
</dbReference>
<keyword evidence="1" id="KW-1133">Transmembrane helix</keyword>
<keyword evidence="1" id="KW-0472">Membrane</keyword>
<protein>
    <submittedName>
        <fullName evidence="2">Uncharacterized protein</fullName>
    </submittedName>
</protein>
<dbReference type="AlphaFoldDB" id="A0A844KKA8"/>
<reference evidence="2 3" key="1">
    <citation type="journal article" date="2019" name="Nat. Med.">
        <title>A library of human gut bacterial isolates paired with longitudinal multiomics data enables mechanistic microbiome research.</title>
        <authorList>
            <person name="Poyet M."/>
            <person name="Groussin M."/>
            <person name="Gibbons S.M."/>
            <person name="Avila-Pacheco J."/>
            <person name="Jiang X."/>
            <person name="Kearney S.M."/>
            <person name="Perrotta A.R."/>
            <person name="Berdy B."/>
            <person name="Zhao S."/>
            <person name="Lieberman T.D."/>
            <person name="Swanson P.K."/>
            <person name="Smith M."/>
            <person name="Roesemann S."/>
            <person name="Alexander J.E."/>
            <person name="Rich S.A."/>
            <person name="Livny J."/>
            <person name="Vlamakis H."/>
            <person name="Clish C."/>
            <person name="Bullock K."/>
            <person name="Deik A."/>
            <person name="Scott J."/>
            <person name="Pierce K.A."/>
            <person name="Xavier R.J."/>
            <person name="Alm E.J."/>
        </authorList>
    </citation>
    <scope>NUCLEOTIDE SEQUENCE [LARGE SCALE GENOMIC DNA]</scope>
    <source>
        <strain evidence="2 3">BIOML-A1</strain>
    </source>
</reference>
<sequence length="496" mass="58895">MKKEIAIRLTSRYLIPFTYDNCKIKYDEVEQETGTWKVAEKNNREKDIYDYISDSFIKKDQCESQDKNNAIACVYKYQNLKQNFKLLYKKKETSFNFYIREVQMILFQNGIGLLWYAPEMRGGKSGTCEFESIEDAAEFVCEFKELARREENNCVYKQDLYDYREEMRIQESDILPGRKKYQKTIKFSMGVWINEILSTLNCKLSYYPYRLYGQDKKRIPDKAILFHHGIFYENKIEWEDYAFYLTRGYRKNYGISKEDKIKIFYPFENVCCYAAGEGCGYYAFSEKNNSAFLQDSNKIIDDYFMIYVLALYQFYTLLSFSEEIEKRLPVKAENYLDYSPILMDEINTITVKLNIFLARNTYSVVSYIQHHNDFYKYIIKQLRIEENISRLSIGIDSLGKLEKTLEKEKEDRKNSFLEKGLSIVSALALISVWNDIDGFSKLIDIKCLWDKNNISGSMCHIVVLIFTVITFIFLGTFIFQTIKQKVQYRMDRKKNG</sequence>
<gene>
    <name evidence="2" type="ORF">GMD30_04425</name>
</gene>
<dbReference type="RefSeq" id="WP_155175725.1">
    <property type="nucleotide sequence ID" value="NZ_WNAK01000008.1"/>
</dbReference>
<organism evidence="2 3">
    <name type="scientific">Roseburia faecis</name>
    <dbReference type="NCBI Taxonomy" id="301302"/>
    <lineage>
        <taxon>Bacteria</taxon>
        <taxon>Bacillati</taxon>
        <taxon>Bacillota</taxon>
        <taxon>Clostridia</taxon>
        <taxon>Lachnospirales</taxon>
        <taxon>Lachnospiraceae</taxon>
        <taxon>Roseburia</taxon>
    </lineage>
</organism>
<evidence type="ECO:0000313" key="3">
    <source>
        <dbReference type="Proteomes" id="UP000446657"/>
    </source>
</evidence>
<name>A0A844KKA8_9FIRM</name>
<evidence type="ECO:0000256" key="1">
    <source>
        <dbReference type="SAM" id="Phobius"/>
    </source>
</evidence>